<evidence type="ECO:0000313" key="6">
    <source>
        <dbReference type="Proteomes" id="UP000008144"/>
    </source>
</evidence>
<dbReference type="GO" id="GO:0003714">
    <property type="term" value="F:transcription corepressor activity"/>
    <property type="evidence" value="ECO:0000318"/>
    <property type="project" value="GO_Central"/>
</dbReference>
<dbReference type="EMBL" id="EAAA01002013">
    <property type="status" value="NOT_ANNOTATED_CDS"/>
    <property type="molecule type" value="Genomic_DNA"/>
</dbReference>
<keyword evidence="6" id="KW-1185">Reference proteome</keyword>
<reference evidence="5" key="3">
    <citation type="submission" date="2025-08" db="UniProtKB">
        <authorList>
            <consortium name="Ensembl"/>
        </authorList>
    </citation>
    <scope>IDENTIFICATION</scope>
</reference>
<reference evidence="5" key="2">
    <citation type="journal article" date="2008" name="Genome Biol.">
        <title>Improved genome assembly and evidence-based global gene model set for the chordate Ciona intestinalis: new insight into intron and operon populations.</title>
        <authorList>
            <person name="Satou Y."/>
            <person name="Mineta K."/>
            <person name="Ogasawara M."/>
            <person name="Sasakura Y."/>
            <person name="Shoguchi E."/>
            <person name="Ueno K."/>
            <person name="Yamada L."/>
            <person name="Matsumoto J."/>
            <person name="Wasserscheid J."/>
            <person name="Dewar K."/>
            <person name="Wiley G.B."/>
            <person name="Macmil S.L."/>
            <person name="Roe B.A."/>
            <person name="Zeller R.W."/>
            <person name="Hastings K.E."/>
            <person name="Lemaire P."/>
            <person name="Lindquist E."/>
            <person name="Endo T."/>
            <person name="Hotta K."/>
            <person name="Inaba K."/>
        </authorList>
    </citation>
    <scope>NUCLEOTIDE SEQUENCE [LARGE SCALE GENOMIC DNA]</scope>
    <source>
        <strain evidence="5">wild type</strain>
    </source>
</reference>
<dbReference type="InterPro" id="IPR016024">
    <property type="entry name" value="ARM-type_fold"/>
</dbReference>
<dbReference type="FunCoup" id="F6R407">
    <property type="interactions" value="214"/>
</dbReference>
<feature type="compositionally biased region" description="Acidic residues" evidence="4">
    <location>
        <begin position="681"/>
        <end position="725"/>
    </location>
</feature>
<dbReference type="OMA" id="LQTGHFW"/>
<dbReference type="STRING" id="7719.ENSCINP00000018013"/>
<dbReference type="InParanoid" id="F6R407"/>
<accession>F6R407</accession>
<protein>
    <recommendedName>
        <fullName evidence="7">DNA polymerase V</fullName>
    </recommendedName>
</protein>
<dbReference type="HOGENOM" id="CLU_005997_1_0_1"/>
<dbReference type="GO" id="GO:0005730">
    <property type="term" value="C:nucleolus"/>
    <property type="evidence" value="ECO:0000318"/>
    <property type="project" value="GO_Central"/>
</dbReference>
<reference evidence="6" key="1">
    <citation type="journal article" date="2002" name="Science">
        <title>The draft genome of Ciona intestinalis: insights into chordate and vertebrate origins.</title>
        <authorList>
            <person name="Dehal P."/>
            <person name="Satou Y."/>
            <person name="Campbell R.K."/>
            <person name="Chapman J."/>
            <person name="Degnan B."/>
            <person name="De Tomaso A."/>
            <person name="Davidson B."/>
            <person name="Di Gregorio A."/>
            <person name="Gelpke M."/>
            <person name="Goodstein D.M."/>
            <person name="Harafuji N."/>
            <person name="Hastings K.E."/>
            <person name="Ho I."/>
            <person name="Hotta K."/>
            <person name="Huang W."/>
            <person name="Kawashima T."/>
            <person name="Lemaire P."/>
            <person name="Martinez D."/>
            <person name="Meinertzhagen I.A."/>
            <person name="Necula S."/>
            <person name="Nonaka M."/>
            <person name="Putnam N."/>
            <person name="Rash S."/>
            <person name="Saiga H."/>
            <person name="Satake M."/>
            <person name="Terry A."/>
            <person name="Yamada L."/>
            <person name="Wang H.G."/>
            <person name="Awazu S."/>
            <person name="Azumi K."/>
            <person name="Boore J."/>
            <person name="Branno M."/>
            <person name="Chin-Bow S."/>
            <person name="DeSantis R."/>
            <person name="Doyle S."/>
            <person name="Francino P."/>
            <person name="Keys D.N."/>
            <person name="Haga S."/>
            <person name="Hayashi H."/>
            <person name="Hino K."/>
            <person name="Imai K.S."/>
            <person name="Inaba K."/>
            <person name="Kano S."/>
            <person name="Kobayashi K."/>
            <person name="Kobayashi M."/>
            <person name="Lee B.I."/>
            <person name="Makabe K.W."/>
            <person name="Manohar C."/>
            <person name="Matassi G."/>
            <person name="Medina M."/>
            <person name="Mochizuki Y."/>
            <person name="Mount S."/>
            <person name="Morishita T."/>
            <person name="Miura S."/>
            <person name="Nakayama A."/>
            <person name="Nishizaka S."/>
            <person name="Nomoto H."/>
            <person name="Ohta F."/>
            <person name="Oishi K."/>
            <person name="Rigoutsos I."/>
            <person name="Sano M."/>
            <person name="Sasaki A."/>
            <person name="Sasakura Y."/>
            <person name="Shoguchi E."/>
            <person name="Shin-i T."/>
            <person name="Spagnuolo A."/>
            <person name="Stainier D."/>
            <person name="Suzuki M.M."/>
            <person name="Tassy O."/>
            <person name="Takatori N."/>
            <person name="Tokuoka M."/>
            <person name="Yagi K."/>
            <person name="Yoshizaki F."/>
            <person name="Wada S."/>
            <person name="Zhang C."/>
            <person name="Hyatt P.D."/>
            <person name="Larimer F."/>
            <person name="Detter C."/>
            <person name="Doggett N."/>
            <person name="Glavina T."/>
            <person name="Hawkins T."/>
            <person name="Richardson P."/>
            <person name="Lucas S."/>
            <person name="Kohara Y."/>
            <person name="Levine M."/>
            <person name="Satoh N."/>
            <person name="Rokhsar D.S."/>
        </authorList>
    </citation>
    <scope>NUCLEOTIDE SEQUENCE [LARGE SCALE GENOMIC DNA]</scope>
</reference>
<feature type="compositionally biased region" description="Basic and acidic residues" evidence="4">
    <location>
        <begin position="757"/>
        <end position="766"/>
    </location>
</feature>
<organism evidence="5 6">
    <name type="scientific">Ciona intestinalis</name>
    <name type="common">Transparent sea squirt</name>
    <name type="synonym">Ascidia intestinalis</name>
    <dbReference type="NCBI Taxonomy" id="7719"/>
    <lineage>
        <taxon>Eukaryota</taxon>
        <taxon>Metazoa</taxon>
        <taxon>Chordata</taxon>
        <taxon>Tunicata</taxon>
        <taxon>Ascidiacea</taxon>
        <taxon>Phlebobranchia</taxon>
        <taxon>Cionidae</taxon>
        <taxon>Ciona</taxon>
    </lineage>
</organism>
<feature type="region of interest" description="Disordered" evidence="4">
    <location>
        <begin position="681"/>
        <end position="792"/>
    </location>
</feature>
<dbReference type="Pfam" id="PF04931">
    <property type="entry name" value="DNA_pol_phi"/>
    <property type="match status" value="1"/>
</dbReference>
<evidence type="ECO:0000256" key="1">
    <source>
        <dbReference type="ARBA" id="ARBA00004123"/>
    </source>
</evidence>
<evidence type="ECO:0008006" key="7">
    <source>
        <dbReference type="Google" id="ProtNLM"/>
    </source>
</evidence>
<dbReference type="PANTHER" id="PTHR13213">
    <property type="entry name" value="MYB-BINDING PROTEIN 1A FAMILY MEMBER"/>
    <property type="match status" value="1"/>
</dbReference>
<dbReference type="Ensembl" id="ENSCINT00000018013.3">
    <property type="protein sequence ID" value="ENSCINP00000018013.3"/>
    <property type="gene ID" value="ENSCING00000008849.3"/>
</dbReference>
<evidence type="ECO:0000313" key="5">
    <source>
        <dbReference type="Ensembl" id="ENSCINP00000018013.3"/>
    </source>
</evidence>
<keyword evidence="3" id="KW-0539">Nucleus</keyword>
<dbReference type="InterPro" id="IPR007015">
    <property type="entry name" value="DNA_pol_V/MYBBP1A"/>
</dbReference>
<dbReference type="GO" id="GO:0043565">
    <property type="term" value="F:sequence-specific DNA binding"/>
    <property type="evidence" value="ECO:0000318"/>
    <property type="project" value="GO_Central"/>
</dbReference>
<dbReference type="SUPFAM" id="SSF48371">
    <property type="entry name" value="ARM repeat"/>
    <property type="match status" value="1"/>
</dbReference>
<feature type="compositionally biased region" description="Acidic residues" evidence="4">
    <location>
        <begin position="774"/>
        <end position="791"/>
    </location>
</feature>
<comment type="subcellular location">
    <subcellularLocation>
        <location evidence="1">Nucleus</location>
    </subcellularLocation>
</comment>
<name>F6R407_CIOIN</name>
<comment type="similarity">
    <text evidence="2">Belongs to the MYBBP1A family.</text>
</comment>
<dbReference type="GeneTree" id="ENSGT00390000017457"/>
<dbReference type="PANTHER" id="PTHR13213:SF2">
    <property type="entry name" value="MYB-BINDING PROTEIN 1A"/>
    <property type="match status" value="1"/>
</dbReference>
<dbReference type="EMBL" id="EAAA01002012">
    <property type="status" value="NOT_ANNOTATED_CDS"/>
    <property type="molecule type" value="Genomic_DNA"/>
</dbReference>
<sequence length="1023" mass="115717">YLSLFWDLGNNNEEARNKVAQNIAHHMKNEELCEDASYVFGRLVIGLSSNRKSARVGFATALTNLLLLIPSSVFDSNQLMQLMEEKLKIQGNNKSEDKEVYLGRVFCLLSLIQSKKLTDENSTESLKETVTQLVKLSETKHFLRSITYHGLTEIAAQVSRESFKNSVWPLISDRFDNGWESCTPEILYLLETCAKLHPKTCNKEYLKTKFSATPTRITKHLARIVAETTSCHPNINPFAISIISSVGKLGSKSLGKLWSEHLSTTLLSSSPERKYLSIKLAIHSLSCLEVDQLSEVWSKDLLMHLYHALLNKDNPLHLICKNELPKYLGEKLNQQDVSWGVQYNLLFRLFSSITHTSIIYSIVSHFKLPALLKYIIWLKQLFLYGTRGDVGIQDINLDVARSLFRWSSSQLSHLVRMQSLPREEEWIGSIIKFLFVHSHFIVTAENSTSSVLEEGSIKADFIELSQATQSHIQQCFTNVLSWLNNMLPLVYDKTNTEEKKPNVPRIPGTMNSGNFWLTFITKYADQTLLDKSMKPVFQLDDQLQQIWTKTMDYVAKLTKLKSQGTRSSKSSEATALQLLLLHVGLQLISFNPQVQASAVDVLEDLQVIVDERFFKKSKKADADQPHWVDVIVEILLTMLSQGSHSVRIVAEQVFRLINPHLTPSSLKLMLDVLKLKSEELMKDDEDVDGDGEDEEGDEEDNAEEDDEDVDGDGEDEEGDEEDNAEEAQKKSDADSESSEEESDDGSDEEDAVDVDEEFKKRIKEALGDAAAPSEESDANDEDESEDEEFSDDAMMRIDPLLSDIFKQRKLLLLQLSRKATKKNNRMQVTHFQLRCLDLLETFITRQCATNPLVLDLLLPLLDVVESSTKDPEKEILAERATVVLRIKLCKMKGYPHSLDDDVIDRCHDNIAKALKKCYSASGGVFLSQLASHCCMLYLRVLSGNSGKDSKNSSGAVDVDRVCSFYSSALEDFMTKRESRIQACVIQDFISRYPNYAQGLIQPLTTMVADGIQLYRKTQACLML</sequence>
<evidence type="ECO:0000256" key="3">
    <source>
        <dbReference type="ARBA" id="ARBA00023242"/>
    </source>
</evidence>
<feature type="compositionally biased region" description="Acidic residues" evidence="4">
    <location>
        <begin position="734"/>
        <end position="756"/>
    </location>
</feature>
<dbReference type="Proteomes" id="UP000008144">
    <property type="component" value="Chromosome 4"/>
</dbReference>
<evidence type="ECO:0000256" key="2">
    <source>
        <dbReference type="ARBA" id="ARBA00006809"/>
    </source>
</evidence>
<reference evidence="5" key="4">
    <citation type="submission" date="2025-09" db="UniProtKB">
        <authorList>
            <consortium name="Ensembl"/>
        </authorList>
    </citation>
    <scope>IDENTIFICATION</scope>
</reference>
<proteinExistence type="inferred from homology"/>
<dbReference type="AlphaFoldDB" id="F6R407"/>
<evidence type="ECO:0000256" key="4">
    <source>
        <dbReference type="SAM" id="MobiDB-lite"/>
    </source>
</evidence>